<feature type="compositionally biased region" description="Low complexity" evidence="1">
    <location>
        <begin position="41"/>
        <end position="57"/>
    </location>
</feature>
<reference evidence="3 4" key="1">
    <citation type="journal article" date="2017" name="Genome Biol. Evol.">
        <title>Phytophthora megakarya and P. palmivora, closely related causal agents of cacao black pod rot, underwent increases in genome sizes and gene numbers by different mechanisms.</title>
        <authorList>
            <person name="Ali S.S."/>
            <person name="Shao J."/>
            <person name="Lary D.J."/>
            <person name="Kronmiller B."/>
            <person name="Shen D."/>
            <person name="Strem M.D."/>
            <person name="Amoako-Attah I."/>
            <person name="Akrofi A.Y."/>
            <person name="Begoude B.A."/>
            <person name="Ten Hoopen G.M."/>
            <person name="Coulibaly K."/>
            <person name="Kebe B.I."/>
            <person name="Melnick R.L."/>
            <person name="Guiltinan M.J."/>
            <person name="Tyler B.M."/>
            <person name="Meinhardt L.W."/>
            <person name="Bailey B.A."/>
        </authorList>
    </citation>
    <scope>NUCLEOTIDE SEQUENCE [LARGE SCALE GENOMIC DNA]</scope>
    <source>
        <strain evidence="4">sbr112.9</strain>
    </source>
</reference>
<organism evidence="3 4">
    <name type="scientific">Phytophthora palmivora</name>
    <dbReference type="NCBI Taxonomy" id="4796"/>
    <lineage>
        <taxon>Eukaryota</taxon>
        <taxon>Sar</taxon>
        <taxon>Stramenopiles</taxon>
        <taxon>Oomycota</taxon>
        <taxon>Peronosporomycetes</taxon>
        <taxon>Peronosporales</taxon>
        <taxon>Peronosporaceae</taxon>
        <taxon>Phytophthora</taxon>
    </lineage>
</organism>
<feature type="non-terminal residue" evidence="3">
    <location>
        <position position="76"/>
    </location>
</feature>
<gene>
    <name evidence="3" type="ORF">PHPALM_16747</name>
</gene>
<name>A0A2P4XP16_9STRA</name>
<evidence type="ECO:0000313" key="4">
    <source>
        <dbReference type="Proteomes" id="UP000237271"/>
    </source>
</evidence>
<accession>A0A2P4XP16</accession>
<dbReference type="Proteomes" id="UP000237271">
    <property type="component" value="Unassembled WGS sequence"/>
</dbReference>
<dbReference type="EMBL" id="NCKW01009421">
    <property type="protein sequence ID" value="POM67288.1"/>
    <property type="molecule type" value="Genomic_DNA"/>
</dbReference>
<feature type="region of interest" description="Disordered" evidence="1">
    <location>
        <begin position="41"/>
        <end position="76"/>
    </location>
</feature>
<protein>
    <submittedName>
        <fullName evidence="3">Uncharacterized protein</fullName>
    </submittedName>
</protein>
<feature type="signal peptide" evidence="2">
    <location>
        <begin position="1"/>
        <end position="19"/>
    </location>
</feature>
<evidence type="ECO:0000313" key="3">
    <source>
        <dbReference type="EMBL" id="POM67288.1"/>
    </source>
</evidence>
<feature type="chain" id="PRO_5015193547" evidence="2">
    <location>
        <begin position="20"/>
        <end position="76"/>
    </location>
</feature>
<comment type="caution">
    <text evidence="3">The sequence shown here is derived from an EMBL/GenBank/DDBJ whole genome shotgun (WGS) entry which is preliminary data.</text>
</comment>
<feature type="compositionally biased region" description="Polar residues" evidence="1">
    <location>
        <begin position="67"/>
        <end position="76"/>
    </location>
</feature>
<keyword evidence="4" id="KW-1185">Reference proteome</keyword>
<evidence type="ECO:0000256" key="2">
    <source>
        <dbReference type="SAM" id="SignalP"/>
    </source>
</evidence>
<dbReference type="AlphaFoldDB" id="A0A2P4XP16"/>
<keyword evidence="2" id="KW-0732">Signal</keyword>
<sequence>MKVYGVFLMAAAMASAVSAGNGKICDMDPAPAVTPAPVVQNEAPVTPATPVTEAPVAQTDAPATDAPVTQDNTTQQ</sequence>
<evidence type="ECO:0000256" key="1">
    <source>
        <dbReference type="SAM" id="MobiDB-lite"/>
    </source>
</evidence>
<proteinExistence type="predicted"/>